<gene>
    <name evidence="6" type="ORF">G113_10294</name>
</gene>
<evidence type="ECO:0000256" key="1">
    <source>
        <dbReference type="ARBA" id="ARBA00001946"/>
    </source>
</evidence>
<dbReference type="PANTHER" id="PTHR46663:SF4">
    <property type="entry name" value="DIGUANYLATE CYCLASE DGCT-RELATED"/>
    <property type="match status" value="1"/>
</dbReference>
<dbReference type="SUPFAM" id="SSF55785">
    <property type="entry name" value="PYP-like sensor domain (PAS domain)"/>
    <property type="match status" value="1"/>
</dbReference>
<dbReference type="CDD" id="cd01949">
    <property type="entry name" value="GGDEF"/>
    <property type="match status" value="1"/>
</dbReference>
<accession>R1H9V4</accession>
<dbReference type="InterPro" id="IPR000014">
    <property type="entry name" value="PAS"/>
</dbReference>
<organism evidence="6 7">
    <name type="scientific">Aeromonas molluscorum 848</name>
    <dbReference type="NCBI Taxonomy" id="1268236"/>
    <lineage>
        <taxon>Bacteria</taxon>
        <taxon>Pseudomonadati</taxon>
        <taxon>Pseudomonadota</taxon>
        <taxon>Gammaproteobacteria</taxon>
        <taxon>Aeromonadales</taxon>
        <taxon>Aeromonadaceae</taxon>
        <taxon>Aeromonas</taxon>
    </lineage>
</organism>
<protein>
    <recommendedName>
        <fullName evidence="8">Sensory box protein</fullName>
    </recommendedName>
</protein>
<dbReference type="FunFam" id="3.30.70.270:FF:000001">
    <property type="entry name" value="Diguanylate cyclase domain protein"/>
    <property type="match status" value="1"/>
</dbReference>
<evidence type="ECO:0008006" key="8">
    <source>
        <dbReference type="Google" id="ProtNLM"/>
    </source>
</evidence>
<feature type="domain" description="PAS" evidence="3">
    <location>
        <begin position="18"/>
        <end position="90"/>
    </location>
</feature>
<dbReference type="InterPro" id="IPR013655">
    <property type="entry name" value="PAS_fold_3"/>
</dbReference>
<dbReference type="InterPro" id="IPR035965">
    <property type="entry name" value="PAS-like_dom_sf"/>
</dbReference>
<dbReference type="PANTHER" id="PTHR46663">
    <property type="entry name" value="DIGUANYLATE CYCLASE DGCT-RELATED"/>
    <property type="match status" value="1"/>
</dbReference>
<dbReference type="InterPro" id="IPR000700">
    <property type="entry name" value="PAS-assoc_C"/>
</dbReference>
<evidence type="ECO:0000313" key="6">
    <source>
        <dbReference type="EMBL" id="EOD55209.1"/>
    </source>
</evidence>
<evidence type="ECO:0000259" key="4">
    <source>
        <dbReference type="PROSITE" id="PS50113"/>
    </source>
</evidence>
<dbReference type="InterPro" id="IPR001610">
    <property type="entry name" value="PAC"/>
</dbReference>
<dbReference type="Gene3D" id="3.30.70.270">
    <property type="match status" value="1"/>
</dbReference>
<dbReference type="Pfam" id="PF00990">
    <property type="entry name" value="GGDEF"/>
    <property type="match status" value="1"/>
</dbReference>
<dbReference type="InterPro" id="IPR029787">
    <property type="entry name" value="Nucleotide_cyclase"/>
</dbReference>
<sequence length="337" mass="38853">MNEDSERPPQHQQLPDVTDDVVQTIIDLVSDGIWDWHVDTGYVYRNAGWYRMLGYEPHSLDNDVLTWESLIHPEDLTRVMTHFDDYLGGRSSSYRIEYRCRTRDGDYLWIEDSAHIVTSQPDGSPARMIGAHRDIHDKKLNFETLVSTNKSLALLVDECTQELRRANEELQRQVEENRRLAETDALTQVANRYRLEQTLRRECERAKRFNHPLSIVTLDIDEFKQINDLYGHCAGDLTLVELASQVKHQLREVDTLARWGGDEFILILPNTPLQDARRVAEKIRTHIVEVGLQTPLPITLSFGLAEYLPGEGSHQLLNRADGALYRAKRLGKNLISE</sequence>
<dbReference type="PROSITE" id="PS50112">
    <property type="entry name" value="PAS"/>
    <property type="match status" value="1"/>
</dbReference>
<dbReference type="Gene3D" id="3.30.450.20">
    <property type="entry name" value="PAS domain"/>
    <property type="match status" value="1"/>
</dbReference>
<dbReference type="SUPFAM" id="SSF55073">
    <property type="entry name" value="Nucleotide cyclase"/>
    <property type="match status" value="1"/>
</dbReference>
<evidence type="ECO:0000259" key="3">
    <source>
        <dbReference type="PROSITE" id="PS50112"/>
    </source>
</evidence>
<dbReference type="OrthoDB" id="9812260at2"/>
<dbReference type="SMART" id="SM00086">
    <property type="entry name" value="PAC"/>
    <property type="match status" value="1"/>
</dbReference>
<keyword evidence="2" id="KW-0175">Coiled coil</keyword>
<comment type="caution">
    <text evidence="6">The sequence shown here is derived from an EMBL/GenBank/DDBJ whole genome shotgun (WGS) entry which is preliminary data.</text>
</comment>
<dbReference type="EMBL" id="AQGQ01000057">
    <property type="protein sequence ID" value="EOD55209.1"/>
    <property type="molecule type" value="Genomic_DNA"/>
</dbReference>
<dbReference type="PROSITE" id="PS50113">
    <property type="entry name" value="PAC"/>
    <property type="match status" value="1"/>
</dbReference>
<dbReference type="PROSITE" id="PS50887">
    <property type="entry name" value="GGDEF"/>
    <property type="match status" value="1"/>
</dbReference>
<dbReference type="SMART" id="SM00267">
    <property type="entry name" value="GGDEF"/>
    <property type="match status" value="1"/>
</dbReference>
<keyword evidence="7" id="KW-1185">Reference proteome</keyword>
<dbReference type="CDD" id="cd00130">
    <property type="entry name" value="PAS"/>
    <property type="match status" value="1"/>
</dbReference>
<proteinExistence type="predicted"/>
<dbReference type="GO" id="GO:0003824">
    <property type="term" value="F:catalytic activity"/>
    <property type="evidence" value="ECO:0007669"/>
    <property type="project" value="UniProtKB-ARBA"/>
</dbReference>
<feature type="domain" description="GGDEF" evidence="5">
    <location>
        <begin position="211"/>
        <end position="337"/>
    </location>
</feature>
<dbReference type="Proteomes" id="UP000013526">
    <property type="component" value="Unassembled WGS sequence"/>
</dbReference>
<dbReference type="NCBIfam" id="TIGR00254">
    <property type="entry name" value="GGDEF"/>
    <property type="match status" value="1"/>
</dbReference>
<dbReference type="InterPro" id="IPR000160">
    <property type="entry name" value="GGDEF_dom"/>
</dbReference>
<feature type="domain" description="PAC" evidence="4">
    <location>
        <begin position="94"/>
        <end position="147"/>
    </location>
</feature>
<dbReference type="NCBIfam" id="TIGR00229">
    <property type="entry name" value="sensory_box"/>
    <property type="match status" value="1"/>
</dbReference>
<dbReference type="AlphaFoldDB" id="R1H9V4"/>
<evidence type="ECO:0000313" key="7">
    <source>
        <dbReference type="Proteomes" id="UP000013526"/>
    </source>
</evidence>
<dbReference type="InterPro" id="IPR052163">
    <property type="entry name" value="DGC-Regulatory_Protein"/>
</dbReference>
<evidence type="ECO:0000259" key="5">
    <source>
        <dbReference type="PROSITE" id="PS50887"/>
    </source>
</evidence>
<feature type="coiled-coil region" evidence="2">
    <location>
        <begin position="149"/>
        <end position="183"/>
    </location>
</feature>
<evidence type="ECO:0000256" key="2">
    <source>
        <dbReference type="SAM" id="Coils"/>
    </source>
</evidence>
<comment type="cofactor">
    <cofactor evidence="1">
        <name>Mg(2+)</name>
        <dbReference type="ChEBI" id="CHEBI:18420"/>
    </cofactor>
</comment>
<name>R1H9V4_9GAMM</name>
<dbReference type="PATRIC" id="fig|1268236.3.peg.2036"/>
<dbReference type="RefSeq" id="WP_005900247.1">
    <property type="nucleotide sequence ID" value="NZ_AQGQ01000057.1"/>
</dbReference>
<dbReference type="InterPro" id="IPR043128">
    <property type="entry name" value="Rev_trsase/Diguanyl_cyclase"/>
</dbReference>
<reference evidence="6 7" key="1">
    <citation type="journal article" date="2013" name="Genome Announc.">
        <title>Draft Genome Sequence of Aeromonas molluscorum Strain 848TT, Isolated from Bivalve Molluscs.</title>
        <authorList>
            <person name="Spataro N."/>
            <person name="Farfan M."/>
            <person name="Albarral V."/>
            <person name="Sanglas A."/>
            <person name="Loren J.G."/>
            <person name="Fuste M.C."/>
            <person name="Bosch E."/>
        </authorList>
    </citation>
    <scope>NUCLEOTIDE SEQUENCE [LARGE SCALE GENOMIC DNA]</scope>
    <source>
        <strain evidence="6 7">848</strain>
    </source>
</reference>
<dbReference type="Pfam" id="PF08447">
    <property type="entry name" value="PAS_3"/>
    <property type="match status" value="1"/>
</dbReference>